<dbReference type="Gene3D" id="3.40.50.720">
    <property type="entry name" value="NAD(P)-binding Rossmann-like Domain"/>
    <property type="match status" value="1"/>
</dbReference>
<evidence type="ECO:0000259" key="9">
    <source>
        <dbReference type="SMART" id="SM00839"/>
    </source>
</evidence>
<dbReference type="eggNOG" id="COG0334">
    <property type="taxonomic scope" value="Bacteria"/>
</dbReference>
<dbReference type="InterPro" id="IPR014362">
    <property type="entry name" value="Glu_DH"/>
</dbReference>
<evidence type="ECO:0000313" key="10">
    <source>
        <dbReference type="EMBL" id="GAB37903.1"/>
    </source>
</evidence>
<dbReference type="NCBIfam" id="NF006929">
    <property type="entry name" value="PRK09414.1"/>
    <property type="match status" value="1"/>
</dbReference>
<dbReference type="Gene3D" id="3.40.50.10860">
    <property type="entry name" value="Leucine Dehydrogenase, chain A, domain 1"/>
    <property type="match status" value="1"/>
</dbReference>
<dbReference type="Pfam" id="PF00208">
    <property type="entry name" value="ELFV_dehydrog"/>
    <property type="match status" value="1"/>
</dbReference>
<evidence type="ECO:0000313" key="11">
    <source>
        <dbReference type="Proteomes" id="UP000005845"/>
    </source>
</evidence>
<proteinExistence type="inferred from homology"/>
<evidence type="ECO:0000256" key="5">
    <source>
        <dbReference type="PIRSR" id="PIRSR000185-1"/>
    </source>
</evidence>
<feature type="binding site" evidence="6">
    <location>
        <position position="185"/>
    </location>
    <ligand>
        <name>substrate</name>
    </ligand>
</feature>
<feature type="binding site" evidence="6">
    <location>
        <position position="134"/>
    </location>
    <ligand>
        <name>substrate</name>
    </ligand>
</feature>
<feature type="active site" description="Proton donor" evidence="5">
    <location>
        <position position="146"/>
    </location>
</feature>
<dbReference type="PANTHER" id="PTHR43571">
    <property type="entry name" value="NADP-SPECIFIC GLUTAMATE DEHYDROGENASE 1-RELATED"/>
    <property type="match status" value="1"/>
</dbReference>
<comment type="caution">
    <text evidence="10">The sequence shown here is derived from an EMBL/GenBank/DDBJ whole genome shotgun (WGS) entry which is preliminary data.</text>
</comment>
<dbReference type="Proteomes" id="UP000005845">
    <property type="component" value="Unassembled WGS sequence"/>
</dbReference>
<dbReference type="InterPro" id="IPR036291">
    <property type="entry name" value="NAD(P)-bd_dom_sf"/>
</dbReference>
<evidence type="ECO:0000256" key="1">
    <source>
        <dbReference type="ARBA" id="ARBA00006382"/>
    </source>
</evidence>
<feature type="binding site" evidence="6">
    <location>
        <position position="230"/>
    </location>
    <ligand>
        <name>NAD(+)</name>
        <dbReference type="ChEBI" id="CHEBI:57540"/>
    </ligand>
</feature>
<feature type="site" description="Important for catalysis" evidence="7">
    <location>
        <position position="186"/>
    </location>
</feature>
<dbReference type="SUPFAM" id="SSF53223">
    <property type="entry name" value="Aminoacid dehydrogenase-like, N-terminal domain"/>
    <property type="match status" value="1"/>
</dbReference>
<dbReference type="Gene3D" id="1.10.285.10">
    <property type="entry name" value="Glutamate Dehydrogenase, chain A, domain 3"/>
    <property type="match status" value="2"/>
</dbReference>
<feature type="binding site" evidence="6">
    <location>
        <position position="110"/>
    </location>
    <ligand>
        <name>substrate</name>
    </ligand>
</feature>
<sequence length="466" mass="50248">MSGGLTGRFGERMEVCEVSFFDEKVQDLYDEVVARNPGEVEFHQAVREVFDSLGAVLVKHPHYADSGIIERLCEPERQIIFRVPWVDDAGAVRINRGFRVEFNSALGPYKGGLRFHPSVYLGVIKFLGFEQIFKNALTGLPIGGGKGGSDFDPKGRSDGEIMRFCQSFMTELYRHIGEHTDVPAGDIGVGGREIGYLFGQYKRITNRYESGVLTGKGLSWGGSQVRTEATGYGVVFFVREMLNARGQDLDGKRVVVSGSGNVALYAIDKVHQLGGRVVACSDSGGYVVDEDGIDLELLKQIKGVQRGRVSDYAEKRGAPAYFVSSGSIWDVPTDIAIPCATQNELNADDAANLIAHGCTIVAEGANMPSTPEAIKAFSSSGVLFAPGKAANAGGVATSALEMQQNASRDSWSFEHTELRLAQIMRGIHENCLRTADEYGAPGDYVLGANIAGFTHVADAMLALGVI</sequence>
<keyword evidence="6" id="KW-0520">NAD</keyword>
<dbReference type="InterPro" id="IPR006096">
    <property type="entry name" value="Glu/Leu/Phe/Val/Trp_DH_C"/>
</dbReference>
<dbReference type="InterPro" id="IPR033524">
    <property type="entry name" value="Glu/Leu/Phe/Val_DH_AS"/>
</dbReference>
<evidence type="ECO:0000256" key="6">
    <source>
        <dbReference type="PIRSR" id="PIRSR000185-2"/>
    </source>
</evidence>
<dbReference type="SUPFAM" id="SSF51735">
    <property type="entry name" value="NAD(P)-binding Rossmann-fold domains"/>
    <property type="match status" value="1"/>
</dbReference>
<keyword evidence="11" id="KW-1185">Reference proteome</keyword>
<dbReference type="PROSITE" id="PS00074">
    <property type="entry name" value="GLFV_DEHYDROGENASE"/>
    <property type="match status" value="1"/>
</dbReference>
<dbReference type="GO" id="GO:0000166">
    <property type="term" value="F:nucleotide binding"/>
    <property type="evidence" value="ECO:0007669"/>
    <property type="project" value="UniProtKB-KW"/>
</dbReference>
<feature type="binding site" evidence="6">
    <location>
        <position position="131"/>
    </location>
    <ligand>
        <name>substrate</name>
    </ligand>
</feature>
<evidence type="ECO:0000256" key="7">
    <source>
        <dbReference type="PIRSR" id="PIRSR000185-3"/>
    </source>
</evidence>
<dbReference type="PANTHER" id="PTHR43571:SF1">
    <property type="entry name" value="NADP-SPECIFIC GLUTAMATE DEHYDROGENASE 1-RELATED"/>
    <property type="match status" value="1"/>
</dbReference>
<evidence type="ECO:0000256" key="2">
    <source>
        <dbReference type="ARBA" id="ARBA00011643"/>
    </source>
</evidence>
<organism evidence="10 11">
    <name type="scientific">Gordonia sputi NBRC 100414</name>
    <dbReference type="NCBI Taxonomy" id="1089453"/>
    <lineage>
        <taxon>Bacteria</taxon>
        <taxon>Bacillati</taxon>
        <taxon>Actinomycetota</taxon>
        <taxon>Actinomycetes</taxon>
        <taxon>Mycobacteriales</taxon>
        <taxon>Gordoniaceae</taxon>
        <taxon>Gordonia</taxon>
    </lineage>
</organism>
<dbReference type="FunFam" id="1.10.285.10:FF:000001">
    <property type="entry name" value="Glutamate dehydrogenase"/>
    <property type="match status" value="1"/>
</dbReference>
<dbReference type="InterPro" id="IPR006097">
    <property type="entry name" value="Glu/Leu/Phe/Val/Trp_DH_dimer"/>
</dbReference>
<dbReference type="InterPro" id="IPR033922">
    <property type="entry name" value="NAD_bind_Glu_DH"/>
</dbReference>
<dbReference type="FunFam" id="3.40.50.10860:FF:000002">
    <property type="entry name" value="Glutamate dehydrogenase"/>
    <property type="match status" value="1"/>
</dbReference>
<protein>
    <recommendedName>
        <fullName evidence="4">Glutamate dehydrogenase</fullName>
    </recommendedName>
</protein>
<dbReference type="SMART" id="SM00839">
    <property type="entry name" value="ELFV_dehydrog"/>
    <property type="match status" value="1"/>
</dbReference>
<dbReference type="FunFam" id="3.40.50.720:FF:000030">
    <property type="entry name" value="Glutamate dehydrogenase"/>
    <property type="match status" value="1"/>
</dbReference>
<dbReference type="InterPro" id="IPR006095">
    <property type="entry name" value="Glu/Leu/Phe/Val/Trp_DH"/>
</dbReference>
<dbReference type="GO" id="GO:0005829">
    <property type="term" value="C:cytosol"/>
    <property type="evidence" value="ECO:0007669"/>
    <property type="project" value="TreeGrafter"/>
</dbReference>
<comment type="subunit">
    <text evidence="2">Homohexamer.</text>
</comment>
<feature type="binding site" evidence="6">
    <location>
        <position position="398"/>
    </location>
    <ligand>
        <name>substrate</name>
    </ligand>
</feature>
<dbReference type="InterPro" id="IPR046346">
    <property type="entry name" value="Aminoacid_DH-like_N_sf"/>
</dbReference>
<feature type="binding site" evidence="6">
    <location>
        <position position="261"/>
    </location>
    <ligand>
        <name>NAD(+)</name>
        <dbReference type="ChEBI" id="CHEBI:57540"/>
    </ligand>
</feature>
<dbReference type="InterPro" id="IPR050724">
    <property type="entry name" value="Glu_Leu_Phe_Val_DH"/>
</dbReference>
<name>H5TWP5_9ACTN</name>
<dbReference type="Pfam" id="PF02812">
    <property type="entry name" value="ELFV_dehydrog_N"/>
    <property type="match status" value="1"/>
</dbReference>
<evidence type="ECO:0000256" key="3">
    <source>
        <dbReference type="ARBA" id="ARBA00023002"/>
    </source>
</evidence>
<reference evidence="10 11" key="1">
    <citation type="submission" date="2012-02" db="EMBL/GenBank/DDBJ databases">
        <title>Whole genome shotgun sequence of Gordonia sputi NBRC 100414.</title>
        <authorList>
            <person name="Yoshida I."/>
            <person name="Hosoyama A."/>
            <person name="Tsuchikane K."/>
            <person name="Katsumata H."/>
            <person name="Yamazaki S."/>
            <person name="Fujita N."/>
        </authorList>
    </citation>
    <scope>NUCLEOTIDE SEQUENCE [LARGE SCALE GENOMIC DNA]</scope>
    <source>
        <strain evidence="10 11">NBRC 100414</strain>
    </source>
</reference>
<dbReference type="CDD" id="cd05313">
    <property type="entry name" value="NAD_bind_2_Glu_DH"/>
    <property type="match status" value="1"/>
</dbReference>
<evidence type="ECO:0000256" key="4">
    <source>
        <dbReference type="PIRNR" id="PIRNR000185"/>
    </source>
</evidence>
<dbReference type="GO" id="GO:0006537">
    <property type="term" value="P:glutamate biosynthetic process"/>
    <property type="evidence" value="ECO:0007669"/>
    <property type="project" value="UniProtKB-ARBA"/>
</dbReference>
<dbReference type="GO" id="GO:0004354">
    <property type="term" value="F:glutamate dehydrogenase (NADP+) activity"/>
    <property type="evidence" value="ECO:0007669"/>
    <property type="project" value="TreeGrafter"/>
</dbReference>
<dbReference type="AlphaFoldDB" id="H5TWP5"/>
<gene>
    <name evidence="10" type="primary">gdhA</name>
    <name evidence="10" type="ORF">GOSPT_022_02500</name>
</gene>
<dbReference type="PIRSF" id="PIRSF000185">
    <property type="entry name" value="Glu_DH"/>
    <property type="match status" value="1"/>
</dbReference>
<dbReference type="EMBL" id="BAFC01000022">
    <property type="protein sequence ID" value="GAB37903.1"/>
    <property type="molecule type" value="Genomic_DNA"/>
</dbReference>
<dbReference type="PRINTS" id="PR00082">
    <property type="entry name" value="GLFDHDRGNASE"/>
</dbReference>
<keyword evidence="3 4" id="KW-0560">Oxidoreductase</keyword>
<comment type="similarity">
    <text evidence="1 4 8">Belongs to the Glu/Leu/Phe/Val dehydrogenases family.</text>
</comment>
<evidence type="ECO:0000256" key="8">
    <source>
        <dbReference type="RuleBase" id="RU004417"/>
    </source>
</evidence>
<accession>H5TWP5</accession>
<keyword evidence="6" id="KW-0547">Nucleotide-binding</keyword>
<feature type="domain" description="Glutamate/phenylalanine/leucine/valine/L-tryptophan dehydrogenase C-terminal" evidence="9">
    <location>
        <begin position="223"/>
        <end position="464"/>
    </location>
</feature>